<sequence>MEERQVTPLRTVQAHQIINGVNTEFALTVFVDRIFIVVSQVGTFGTLVEARQKDSISGKFQAEIHVRLGRRDDPLLLVYARQLLEHFGVPLGLPVIAALGLKDRSTATFEAVMKQVEALFLEARAAAP</sequence>
<dbReference type="InterPro" id="IPR053720">
    <property type="entry name" value="Psm_Assembly_Chaperone"/>
</dbReference>
<dbReference type="Gene3D" id="3.30.230.90">
    <property type="match status" value="1"/>
</dbReference>
<protein>
    <recommendedName>
        <fullName evidence="3">Proteasome assembly chaperone 3</fullName>
    </recommendedName>
</protein>
<reference evidence="1" key="1">
    <citation type="submission" date="2021-12" db="EMBL/GenBank/DDBJ databases">
        <title>Prjna785345.</title>
        <authorList>
            <person name="Rujirawat T."/>
            <person name="Krajaejun T."/>
        </authorList>
    </citation>
    <scope>NUCLEOTIDE SEQUENCE</scope>
    <source>
        <strain evidence="1">Pi057C3</strain>
    </source>
</reference>
<organism evidence="1 2">
    <name type="scientific">Pythium insidiosum</name>
    <name type="common">Pythiosis disease agent</name>
    <dbReference type="NCBI Taxonomy" id="114742"/>
    <lineage>
        <taxon>Eukaryota</taxon>
        <taxon>Sar</taxon>
        <taxon>Stramenopiles</taxon>
        <taxon>Oomycota</taxon>
        <taxon>Peronosporomycetes</taxon>
        <taxon>Pythiales</taxon>
        <taxon>Pythiaceae</taxon>
        <taxon>Pythium</taxon>
    </lineage>
</organism>
<dbReference type="InterPro" id="IPR018788">
    <property type="entry name" value="Proteasome_assmbl_chp_3"/>
</dbReference>
<dbReference type="Proteomes" id="UP001209570">
    <property type="component" value="Unassembled WGS sequence"/>
</dbReference>
<dbReference type="EMBL" id="JAKCXM010000006">
    <property type="protein sequence ID" value="KAJ0409114.1"/>
    <property type="molecule type" value="Genomic_DNA"/>
</dbReference>
<dbReference type="Pfam" id="PF10178">
    <property type="entry name" value="PAC3"/>
    <property type="match status" value="1"/>
</dbReference>
<evidence type="ECO:0000313" key="1">
    <source>
        <dbReference type="EMBL" id="KAJ0409114.1"/>
    </source>
</evidence>
<proteinExistence type="predicted"/>
<evidence type="ECO:0008006" key="3">
    <source>
        <dbReference type="Google" id="ProtNLM"/>
    </source>
</evidence>
<accession>A0AAD5LPZ6</accession>
<gene>
    <name evidence="1" type="ORF">P43SY_002248</name>
</gene>
<dbReference type="AlphaFoldDB" id="A0AAD5LPZ6"/>
<dbReference type="PANTHER" id="PTHR31051">
    <property type="entry name" value="PROTEASOME ASSEMBLY CHAPERONE 3"/>
    <property type="match status" value="1"/>
</dbReference>
<comment type="caution">
    <text evidence="1">The sequence shown here is derived from an EMBL/GenBank/DDBJ whole genome shotgun (WGS) entry which is preliminary data.</text>
</comment>
<evidence type="ECO:0000313" key="2">
    <source>
        <dbReference type="Proteomes" id="UP001209570"/>
    </source>
</evidence>
<keyword evidence="2" id="KW-1185">Reference proteome</keyword>
<dbReference type="PANTHER" id="PTHR31051:SF1">
    <property type="entry name" value="PROTEASOME ASSEMBLY CHAPERONE 3"/>
    <property type="match status" value="1"/>
</dbReference>
<name>A0AAD5LPZ6_PYTIN</name>
<dbReference type="GO" id="GO:0043248">
    <property type="term" value="P:proteasome assembly"/>
    <property type="evidence" value="ECO:0007669"/>
    <property type="project" value="InterPro"/>
</dbReference>